<evidence type="ECO:0000313" key="5">
    <source>
        <dbReference type="EMBL" id="CAK8683816.1"/>
    </source>
</evidence>
<comment type="function">
    <text evidence="1">Involved in endocytosis.</text>
</comment>
<organism evidence="5 6">
    <name type="scientific">Clavelina lepadiformis</name>
    <name type="common">Light-bulb sea squirt</name>
    <name type="synonym">Ascidia lepadiformis</name>
    <dbReference type="NCBI Taxonomy" id="159417"/>
    <lineage>
        <taxon>Eukaryota</taxon>
        <taxon>Metazoa</taxon>
        <taxon>Chordata</taxon>
        <taxon>Tunicata</taxon>
        <taxon>Ascidiacea</taxon>
        <taxon>Aplousobranchia</taxon>
        <taxon>Clavelinidae</taxon>
        <taxon>Clavelina</taxon>
    </lineage>
</organism>
<dbReference type="Proteomes" id="UP001642483">
    <property type="component" value="Unassembled WGS sequence"/>
</dbReference>
<evidence type="ECO:0000256" key="3">
    <source>
        <dbReference type="PROSITE-ProRule" id="PRU00339"/>
    </source>
</evidence>
<dbReference type="InterPro" id="IPR019734">
    <property type="entry name" value="TPR_rpt"/>
</dbReference>
<dbReference type="PANTHER" id="PTHR23083:SF464">
    <property type="entry name" value="TETRATRICOPEPTIDE REPEAT DOMAIN 7, ISOFORM A"/>
    <property type="match status" value="1"/>
</dbReference>
<gene>
    <name evidence="5" type="ORF">CVLEPA_LOCUS14842</name>
</gene>
<dbReference type="EMBL" id="CAWYQH010000097">
    <property type="protein sequence ID" value="CAK8683816.1"/>
    <property type="molecule type" value="Genomic_DNA"/>
</dbReference>
<feature type="repeat" description="TPR" evidence="3">
    <location>
        <begin position="524"/>
        <end position="557"/>
    </location>
</feature>
<evidence type="ECO:0000313" key="6">
    <source>
        <dbReference type="Proteomes" id="UP001642483"/>
    </source>
</evidence>
<comment type="similarity">
    <text evidence="2">Belongs to the YPP1 family.</text>
</comment>
<dbReference type="InterPro" id="IPR045819">
    <property type="entry name" value="TTC7_N"/>
</dbReference>
<protein>
    <recommendedName>
        <fullName evidence="4">Tetratricopeptide repeat protein 7 N-terminal domain-containing protein</fullName>
    </recommendedName>
</protein>
<dbReference type="InterPro" id="IPR051722">
    <property type="entry name" value="Endocytosis_PI4K-reg_protein"/>
</dbReference>
<dbReference type="Pfam" id="PF13181">
    <property type="entry name" value="TPR_8"/>
    <property type="match status" value="1"/>
</dbReference>
<name>A0ABP0FW28_CLALP</name>
<accession>A0ABP0FW28</accession>
<dbReference type="SMART" id="SM00028">
    <property type="entry name" value="TPR"/>
    <property type="match status" value="6"/>
</dbReference>
<keyword evidence="3" id="KW-0802">TPR repeat</keyword>
<dbReference type="PANTHER" id="PTHR23083">
    <property type="entry name" value="TETRATRICOPEPTIDE REPEAT PROTEIN, TPR"/>
    <property type="match status" value="1"/>
</dbReference>
<dbReference type="PROSITE" id="PS50005">
    <property type="entry name" value="TPR"/>
    <property type="match status" value="3"/>
</dbReference>
<evidence type="ECO:0000259" key="4">
    <source>
        <dbReference type="Pfam" id="PF19440"/>
    </source>
</evidence>
<dbReference type="Pfam" id="PF19440">
    <property type="entry name" value="TTC7_N"/>
    <property type="match status" value="1"/>
</dbReference>
<dbReference type="Gene3D" id="1.25.40.10">
    <property type="entry name" value="Tetratricopeptide repeat domain"/>
    <property type="match status" value="2"/>
</dbReference>
<feature type="repeat" description="TPR" evidence="3">
    <location>
        <begin position="402"/>
        <end position="435"/>
    </location>
</feature>
<dbReference type="InterPro" id="IPR011990">
    <property type="entry name" value="TPR-like_helical_dom_sf"/>
</dbReference>
<feature type="domain" description="Tetratricopeptide repeat protein 7 N-terminal" evidence="4">
    <location>
        <begin position="2"/>
        <end position="390"/>
    </location>
</feature>
<proteinExistence type="inferred from homology"/>
<feature type="repeat" description="TPR" evidence="3">
    <location>
        <begin position="736"/>
        <end position="769"/>
    </location>
</feature>
<reference evidence="5 6" key="1">
    <citation type="submission" date="2024-02" db="EMBL/GenBank/DDBJ databases">
        <authorList>
            <person name="Daric V."/>
            <person name="Darras S."/>
        </authorList>
    </citation>
    <scope>NUCLEOTIDE SEQUENCE [LARGE SCALE GENOMIC DNA]</scope>
</reference>
<keyword evidence="6" id="KW-1185">Reference proteome</keyword>
<sequence>MSNKRQKLEAEVLRFRNQGLWEKAKDATKLLENKYGSSDPVVLLVQKEAELENYLTANEACPENIYNARESLQSVKKCLTDLQTSECKNSQFNVPEESSLLLAKVHYSQGNLKGSLDIYNKLNLGSMIKSISQLFKVRILSEAYAIKGLCLEEQALRNSGSESTEIIANYEQSVQLLIKYLADHEKLFNNSHGAASDDNLVSSVSETAIHRAIVLHIKNKNIWNAINLLRSVLRSLHTILCPQLLQTLSCKLAAILLRGISNTNYQHCDALERNSSNMSTSVFNACSKKSEYESGVDDSSFSSTLLPQTSSSSKPKFFLGENEFSPSNIEQEAILLILISEIMLNVDPVLDMSPDHADSREETLRNAENLHNLLCIAASSLGQYNLLSCCIEKSLKYAFNHHYLWHQYALSLYSAGKMNQAIPAFSECCRINPDDSTSALLAAKTCLECNPAKVEEGLKFAQNAVDILSKSSDADCQLSQAHLYVGVGMSLKALTVVSQKERVQCRREAIVSYSKSQSLDEFDHKPLLLMALEFAHDRNISQAMEKIKQALDLNPEDVDCLHLLTLLLTSRNQCQEAKVNVQRALQMHPGNIKLLATKCKLEQEMGEDNEALRTCDEIIKLWASKPEATNNTDNNRAVEGTIDRMTSDGLSVANQSLGAELDTGSVMAGSVAPSKYEEASSEITSSFADLQPRLSGFSSVYSQAWLQVAEVYLVQDLCDEAELCILEASQLQPLSTTVLYMRGLLHDHRGDSSEASAMYSNVLTIDPYHVKATERLANTLRNQGKTGIAKKLLQDATKTEIHSHTVWQLLAEILEEDGDVDGAIECSFFALNLESTAPVVSFSCISPRL</sequence>
<evidence type="ECO:0000256" key="1">
    <source>
        <dbReference type="ARBA" id="ARBA00002550"/>
    </source>
</evidence>
<comment type="caution">
    <text evidence="5">The sequence shown here is derived from an EMBL/GenBank/DDBJ whole genome shotgun (WGS) entry which is preliminary data.</text>
</comment>
<evidence type="ECO:0000256" key="2">
    <source>
        <dbReference type="ARBA" id="ARBA00038251"/>
    </source>
</evidence>
<dbReference type="SUPFAM" id="SSF48452">
    <property type="entry name" value="TPR-like"/>
    <property type="match status" value="2"/>
</dbReference>